<dbReference type="EMBL" id="BIFR01000001">
    <property type="protein sequence ID" value="GCE12172.1"/>
    <property type="molecule type" value="Genomic_DNA"/>
</dbReference>
<gene>
    <name evidence="1" type="ORF">KTT_20310</name>
</gene>
<dbReference type="AlphaFoldDB" id="A0A401ZZD7"/>
<name>A0A401ZZD7_9CHLR</name>
<reference evidence="2" key="1">
    <citation type="submission" date="2018-12" db="EMBL/GenBank/DDBJ databases">
        <title>Tengunoibacter tsumagoiensis gen. nov., sp. nov., Dictyobacter kobayashii sp. nov., D. alpinus sp. nov., and D. joshuensis sp. nov. and description of Dictyobacteraceae fam. nov. within the order Ktedonobacterales isolated from Tengu-no-mugimeshi.</title>
        <authorList>
            <person name="Wang C.M."/>
            <person name="Zheng Y."/>
            <person name="Sakai Y."/>
            <person name="Toyoda A."/>
            <person name="Minakuchi Y."/>
            <person name="Abe K."/>
            <person name="Yokota A."/>
            <person name="Yabe S."/>
        </authorList>
    </citation>
    <scope>NUCLEOTIDE SEQUENCE [LARGE SCALE GENOMIC DNA]</scope>
    <source>
        <strain evidence="2">Uno3</strain>
    </source>
</reference>
<dbReference type="Proteomes" id="UP000287352">
    <property type="component" value="Unassembled WGS sequence"/>
</dbReference>
<comment type="caution">
    <text evidence="1">The sequence shown here is derived from an EMBL/GenBank/DDBJ whole genome shotgun (WGS) entry which is preliminary data.</text>
</comment>
<accession>A0A401ZZD7</accession>
<evidence type="ECO:0000313" key="2">
    <source>
        <dbReference type="Proteomes" id="UP000287352"/>
    </source>
</evidence>
<keyword evidence="2" id="KW-1185">Reference proteome</keyword>
<sequence>MLNLIRFSMKIDKHFIINECMFTDKPTTRIMDLPVNVKRMGGSFLQVTVRRSYSLMLKELR</sequence>
<protein>
    <submittedName>
        <fullName evidence="1">Uncharacterized protein</fullName>
    </submittedName>
</protein>
<organism evidence="1 2">
    <name type="scientific">Tengunoibacter tsumagoiensis</name>
    <dbReference type="NCBI Taxonomy" id="2014871"/>
    <lineage>
        <taxon>Bacteria</taxon>
        <taxon>Bacillati</taxon>
        <taxon>Chloroflexota</taxon>
        <taxon>Ktedonobacteria</taxon>
        <taxon>Ktedonobacterales</taxon>
        <taxon>Dictyobacteraceae</taxon>
        <taxon>Tengunoibacter</taxon>
    </lineage>
</organism>
<evidence type="ECO:0000313" key="1">
    <source>
        <dbReference type="EMBL" id="GCE12172.1"/>
    </source>
</evidence>
<proteinExistence type="predicted"/>